<comment type="caution">
    <text evidence="1">The sequence shown here is derived from an EMBL/GenBank/DDBJ whole genome shotgun (WGS) entry which is preliminary data.</text>
</comment>
<proteinExistence type="predicted"/>
<evidence type="ECO:0000313" key="2">
    <source>
        <dbReference type="Proteomes" id="UP001146120"/>
    </source>
</evidence>
<evidence type="ECO:0000313" key="1">
    <source>
        <dbReference type="EMBL" id="DBA02282.1"/>
    </source>
</evidence>
<accession>A0AAV2Z9F5</accession>
<name>A0AAV2Z9F5_9STRA</name>
<reference evidence="1" key="2">
    <citation type="journal article" date="2023" name="Microbiol Resour">
        <title>Decontamination and Annotation of the Draft Genome Sequence of the Oomycete Lagenidium giganteum ARSEF 373.</title>
        <authorList>
            <person name="Morgan W.R."/>
            <person name="Tartar A."/>
        </authorList>
    </citation>
    <scope>NUCLEOTIDE SEQUENCE</scope>
    <source>
        <strain evidence="1">ARSEF 373</strain>
    </source>
</reference>
<gene>
    <name evidence="1" type="ORF">N0F65_006157</name>
</gene>
<reference evidence="1" key="1">
    <citation type="submission" date="2022-11" db="EMBL/GenBank/DDBJ databases">
        <authorList>
            <person name="Morgan W.R."/>
            <person name="Tartar A."/>
        </authorList>
    </citation>
    <scope>NUCLEOTIDE SEQUENCE</scope>
    <source>
        <strain evidence="1">ARSEF 373</strain>
    </source>
</reference>
<dbReference type="AlphaFoldDB" id="A0AAV2Z9F5"/>
<organism evidence="1 2">
    <name type="scientific">Lagenidium giganteum</name>
    <dbReference type="NCBI Taxonomy" id="4803"/>
    <lineage>
        <taxon>Eukaryota</taxon>
        <taxon>Sar</taxon>
        <taxon>Stramenopiles</taxon>
        <taxon>Oomycota</taxon>
        <taxon>Peronosporomycetes</taxon>
        <taxon>Pythiales</taxon>
        <taxon>Pythiaceae</taxon>
    </lineage>
</organism>
<dbReference type="EMBL" id="DAKRPA010000033">
    <property type="protein sequence ID" value="DBA02282.1"/>
    <property type="molecule type" value="Genomic_DNA"/>
</dbReference>
<keyword evidence="2" id="KW-1185">Reference proteome</keyword>
<dbReference type="Proteomes" id="UP001146120">
    <property type="component" value="Unassembled WGS sequence"/>
</dbReference>
<sequence length="40" mass="4614">MQHLGIKRISNSQAFLWCANTRGCDKIADRKRSTLFSQEC</sequence>
<protein>
    <submittedName>
        <fullName evidence="1">Uncharacterized protein</fullName>
    </submittedName>
</protein>